<dbReference type="OrthoDB" id="2530521at2759"/>
<dbReference type="SUPFAM" id="SSF54534">
    <property type="entry name" value="FKBP-like"/>
    <property type="match status" value="1"/>
</dbReference>
<comment type="catalytic activity">
    <reaction evidence="1 5">
        <text>[protein]-peptidylproline (omega=180) = [protein]-peptidylproline (omega=0)</text>
        <dbReference type="Rhea" id="RHEA:16237"/>
        <dbReference type="Rhea" id="RHEA-COMP:10747"/>
        <dbReference type="Rhea" id="RHEA-COMP:10748"/>
        <dbReference type="ChEBI" id="CHEBI:83833"/>
        <dbReference type="ChEBI" id="CHEBI:83834"/>
        <dbReference type="EC" id="5.2.1.8"/>
    </reaction>
</comment>
<reference evidence="8 9" key="1">
    <citation type="submission" date="2020-12" db="EMBL/GenBank/DDBJ databases">
        <title>Effect of drift, selection, and recombination on the evolution of hybrid genomes in Candida yeast pathogens.</title>
        <authorList>
            <person name="Mixao V."/>
            <person name="Ksiezopolska E."/>
            <person name="Saus E."/>
            <person name="Boekhout T."/>
            <person name="Gacser A."/>
            <person name="Gabaldon T."/>
        </authorList>
    </citation>
    <scope>NUCLEOTIDE SEQUENCE [LARGE SCALE GENOMIC DNA]</scope>
    <source>
        <strain evidence="8 9">BP57</strain>
    </source>
</reference>
<gene>
    <name evidence="8" type="ORF">I9W82_000772</name>
</gene>
<dbReference type="InterPro" id="IPR051370">
    <property type="entry name" value="PPIase_Pin1"/>
</dbReference>
<dbReference type="Proteomes" id="UP000669133">
    <property type="component" value="Unassembled WGS sequence"/>
</dbReference>
<dbReference type="InterPro" id="IPR036020">
    <property type="entry name" value="WW_dom_sf"/>
</dbReference>
<dbReference type="Gene3D" id="3.10.50.40">
    <property type="match status" value="1"/>
</dbReference>
<dbReference type="GO" id="GO:0005634">
    <property type="term" value="C:nucleus"/>
    <property type="evidence" value="ECO:0007669"/>
    <property type="project" value="TreeGrafter"/>
</dbReference>
<keyword evidence="2 4" id="KW-0697">Rotamase</keyword>
<evidence type="ECO:0000259" key="6">
    <source>
        <dbReference type="PROSITE" id="PS50020"/>
    </source>
</evidence>
<dbReference type="PROSITE" id="PS50198">
    <property type="entry name" value="PPIC_PPIASE_2"/>
    <property type="match status" value="1"/>
</dbReference>
<dbReference type="InterPro" id="IPR046357">
    <property type="entry name" value="PPIase_dom_sf"/>
</dbReference>
<comment type="caution">
    <text evidence="8">The sequence shown here is derived from an EMBL/GenBank/DDBJ whole genome shotgun (WGS) entry which is preliminary data.</text>
</comment>
<evidence type="ECO:0000256" key="1">
    <source>
        <dbReference type="ARBA" id="ARBA00000971"/>
    </source>
</evidence>
<dbReference type="InterPro" id="IPR001202">
    <property type="entry name" value="WW_dom"/>
</dbReference>
<feature type="domain" description="WW" evidence="6">
    <location>
        <begin position="5"/>
        <end position="39"/>
    </location>
</feature>
<evidence type="ECO:0000256" key="2">
    <source>
        <dbReference type="ARBA" id="ARBA00023110"/>
    </source>
</evidence>
<accession>A0A8H7ZKI7</accession>
<evidence type="ECO:0000256" key="5">
    <source>
        <dbReference type="RuleBase" id="RU363014"/>
    </source>
</evidence>
<dbReference type="GO" id="GO:0060255">
    <property type="term" value="P:regulation of macromolecule metabolic process"/>
    <property type="evidence" value="ECO:0007669"/>
    <property type="project" value="UniProtKB-ARBA"/>
</dbReference>
<evidence type="ECO:0000313" key="9">
    <source>
        <dbReference type="Proteomes" id="UP000669133"/>
    </source>
</evidence>
<dbReference type="PROSITE" id="PS01159">
    <property type="entry name" value="WW_DOMAIN_1"/>
    <property type="match status" value="1"/>
</dbReference>
<organism evidence="8 9">
    <name type="scientific">Candida metapsilosis</name>
    <dbReference type="NCBI Taxonomy" id="273372"/>
    <lineage>
        <taxon>Eukaryota</taxon>
        <taxon>Fungi</taxon>
        <taxon>Dikarya</taxon>
        <taxon>Ascomycota</taxon>
        <taxon>Saccharomycotina</taxon>
        <taxon>Pichiomycetes</taxon>
        <taxon>Debaryomycetaceae</taxon>
        <taxon>Candida/Lodderomyces clade</taxon>
        <taxon>Candida</taxon>
    </lineage>
</organism>
<dbReference type="RefSeq" id="XP_067550796.1">
    <property type="nucleotide sequence ID" value="XM_067695172.1"/>
</dbReference>
<dbReference type="GO" id="GO:0003755">
    <property type="term" value="F:peptidyl-prolyl cis-trans isomerase activity"/>
    <property type="evidence" value="ECO:0007669"/>
    <property type="project" value="UniProtKB-UniRule"/>
</dbReference>
<evidence type="ECO:0000313" key="8">
    <source>
        <dbReference type="EMBL" id="KAG5421680.1"/>
    </source>
</evidence>
<dbReference type="GeneID" id="93649401"/>
<dbReference type="SMART" id="SM00456">
    <property type="entry name" value="WW"/>
    <property type="match status" value="1"/>
</dbReference>
<sequence>MSVSTGLPPNWTIRVSKTHDKEYFLNHATKESSWDPPYGTDMEVLNEYLRKFKENGRKPVVNKDGQVRVSHILTKHKSSRNPKSWKNPDITISREEAIQTTRDYLSKILKGEASFNELAEAESDCSSHSRSGDLGFFGKKQMQPPFENAAFNLHVGEISDLVETDSGIHIIQRTG</sequence>
<name>A0A8H7ZKI7_9ASCO</name>
<dbReference type="SUPFAM" id="SSF51045">
    <property type="entry name" value="WW domain"/>
    <property type="match status" value="1"/>
</dbReference>
<dbReference type="GO" id="GO:0005829">
    <property type="term" value="C:cytosol"/>
    <property type="evidence" value="ECO:0007669"/>
    <property type="project" value="TreeGrafter"/>
</dbReference>
<keyword evidence="3 4" id="KW-0413">Isomerase</keyword>
<evidence type="ECO:0000256" key="4">
    <source>
        <dbReference type="PROSITE-ProRule" id="PRU00278"/>
    </source>
</evidence>
<dbReference type="Gene3D" id="2.20.70.10">
    <property type="match status" value="1"/>
</dbReference>
<dbReference type="EC" id="5.2.1.8" evidence="5"/>
<dbReference type="PANTHER" id="PTHR10657:SF4">
    <property type="entry name" value="PEPTIDYL-PROLYL CIS-TRANS ISOMERASE-RELATED"/>
    <property type="match status" value="1"/>
</dbReference>
<feature type="domain" description="PpiC" evidence="7">
    <location>
        <begin position="64"/>
        <end position="175"/>
    </location>
</feature>
<dbReference type="PANTHER" id="PTHR10657">
    <property type="entry name" value="PEPTIDYL-PROLYL CIS-TRANS ISOMERASE"/>
    <property type="match status" value="1"/>
</dbReference>
<evidence type="ECO:0000259" key="7">
    <source>
        <dbReference type="PROSITE" id="PS50198"/>
    </source>
</evidence>
<dbReference type="GO" id="GO:0080090">
    <property type="term" value="P:regulation of primary metabolic process"/>
    <property type="evidence" value="ECO:0007669"/>
    <property type="project" value="UniProtKB-ARBA"/>
</dbReference>
<dbReference type="EMBL" id="JAEOAQ010000001">
    <property type="protein sequence ID" value="KAG5421680.1"/>
    <property type="molecule type" value="Genomic_DNA"/>
</dbReference>
<dbReference type="AlphaFoldDB" id="A0A8H7ZKI7"/>
<dbReference type="FunFam" id="3.10.50.40:FF:000010">
    <property type="entry name" value="Peptidyl-prolyl cis-trans isomerase Pin1"/>
    <property type="match status" value="1"/>
</dbReference>
<dbReference type="InterPro" id="IPR000297">
    <property type="entry name" value="PPIase_PpiC"/>
</dbReference>
<protein>
    <recommendedName>
        <fullName evidence="5">Peptidyl-prolyl cis-trans isomerase</fullName>
        <ecNumber evidence="5">5.2.1.8</ecNumber>
    </recommendedName>
</protein>
<dbReference type="CDD" id="cd00201">
    <property type="entry name" value="WW"/>
    <property type="match status" value="1"/>
</dbReference>
<keyword evidence="9" id="KW-1185">Reference proteome</keyword>
<dbReference type="Pfam" id="PF00397">
    <property type="entry name" value="WW"/>
    <property type="match status" value="1"/>
</dbReference>
<dbReference type="Pfam" id="PF00639">
    <property type="entry name" value="Rotamase"/>
    <property type="match status" value="1"/>
</dbReference>
<evidence type="ECO:0000256" key="3">
    <source>
        <dbReference type="ARBA" id="ARBA00023235"/>
    </source>
</evidence>
<dbReference type="PROSITE" id="PS50020">
    <property type="entry name" value="WW_DOMAIN_2"/>
    <property type="match status" value="1"/>
</dbReference>
<proteinExistence type="predicted"/>